<evidence type="ECO:0000313" key="17">
    <source>
        <dbReference type="Proteomes" id="UP000087766"/>
    </source>
</evidence>
<reference evidence="17" key="1">
    <citation type="journal article" date="2014" name="Nat. Commun.">
        <title>Genome sequence of mungbean and insights into evolution within Vigna species.</title>
        <authorList>
            <person name="Kang Y.J."/>
            <person name="Kim S.K."/>
            <person name="Kim M.Y."/>
            <person name="Lestari P."/>
            <person name="Kim K.H."/>
            <person name="Ha B.K."/>
            <person name="Jun T.H."/>
            <person name="Hwang W.J."/>
            <person name="Lee T."/>
            <person name="Lee J."/>
            <person name="Shim S."/>
            <person name="Yoon M.Y."/>
            <person name="Jang Y.E."/>
            <person name="Han K.S."/>
            <person name="Taeprayoon P."/>
            <person name="Yoon N."/>
            <person name="Somta P."/>
            <person name="Tanya P."/>
            <person name="Kim K.S."/>
            <person name="Gwag J.G."/>
            <person name="Moon J.K."/>
            <person name="Lee Y.H."/>
            <person name="Park B.S."/>
            <person name="Bombarely A."/>
            <person name="Doyle J.J."/>
            <person name="Jackson S.A."/>
            <person name="Schafleitner R."/>
            <person name="Srinives P."/>
            <person name="Varshney R.K."/>
            <person name="Lee S.H."/>
        </authorList>
    </citation>
    <scope>NUCLEOTIDE SEQUENCE [LARGE SCALE GENOMIC DNA]</scope>
    <source>
        <strain evidence="17">cv. VC1973A</strain>
    </source>
</reference>
<dbReference type="EC" id="2.3.2.27" evidence="4"/>
<dbReference type="KEGG" id="vra:106760242"/>
<evidence type="ECO:0000313" key="18">
    <source>
        <dbReference type="RefSeq" id="XP_014499193.1"/>
    </source>
</evidence>
<evidence type="ECO:0000256" key="6">
    <source>
        <dbReference type="ARBA" id="ARBA00022692"/>
    </source>
</evidence>
<evidence type="ECO:0000256" key="15">
    <source>
        <dbReference type="SAM" id="Phobius"/>
    </source>
</evidence>
<evidence type="ECO:0000256" key="5">
    <source>
        <dbReference type="ARBA" id="ARBA00022679"/>
    </source>
</evidence>
<dbReference type="SUPFAM" id="SSF57850">
    <property type="entry name" value="RING/U-box"/>
    <property type="match status" value="1"/>
</dbReference>
<evidence type="ECO:0000256" key="2">
    <source>
        <dbReference type="ARBA" id="ARBA00004167"/>
    </source>
</evidence>
<keyword evidence="17" id="KW-1185">Reference proteome</keyword>
<feature type="transmembrane region" description="Helical" evidence="15">
    <location>
        <begin position="7"/>
        <end position="29"/>
    </location>
</feature>
<reference evidence="18" key="2">
    <citation type="submission" date="2025-08" db="UniProtKB">
        <authorList>
            <consortium name="RefSeq"/>
        </authorList>
    </citation>
    <scope>IDENTIFICATION</scope>
    <source>
        <tissue evidence="18">Leaf</tissue>
    </source>
</reference>
<accession>A0A1S3TZK4</accession>
<evidence type="ECO:0000256" key="14">
    <source>
        <dbReference type="PROSITE-ProRule" id="PRU00175"/>
    </source>
</evidence>
<sequence>MEIVISLIMLFVGIAILVIIHVCIVGRVFRGNNTDEEGTQQRQNMSGMKRMLGEDNISDLKNLPCFVYEEAAAASASEERRGFSSSVDCAVCLESFKVGDFCRLLPNCNHTFHLHCIDSWILHTPICPICRTWVLSVREHQSYASENVEIVTS</sequence>
<dbReference type="GO" id="GO:0016020">
    <property type="term" value="C:membrane"/>
    <property type="evidence" value="ECO:0007669"/>
    <property type="project" value="UniProtKB-SubCell"/>
</dbReference>
<evidence type="ECO:0000256" key="13">
    <source>
        <dbReference type="ARBA" id="ARBA00024209"/>
    </source>
</evidence>
<name>A0A1S3TZK4_VIGRR</name>
<dbReference type="InterPro" id="IPR013083">
    <property type="entry name" value="Znf_RING/FYVE/PHD"/>
</dbReference>
<dbReference type="PANTHER" id="PTHR45768">
    <property type="entry name" value="E3 UBIQUITIN-PROTEIN LIGASE RNF13-LIKE"/>
    <property type="match status" value="1"/>
</dbReference>
<comment type="catalytic activity">
    <reaction evidence="1">
        <text>S-ubiquitinyl-[E2 ubiquitin-conjugating enzyme]-L-cysteine + [acceptor protein]-L-lysine = [E2 ubiquitin-conjugating enzyme]-L-cysteine + N(6)-ubiquitinyl-[acceptor protein]-L-lysine.</text>
        <dbReference type="EC" id="2.3.2.27"/>
    </reaction>
</comment>
<dbReference type="AlphaFoldDB" id="A0A1S3TZK4"/>
<proteinExistence type="inferred from homology"/>
<dbReference type="SMART" id="SM00184">
    <property type="entry name" value="RING"/>
    <property type="match status" value="1"/>
</dbReference>
<keyword evidence="5" id="KW-0808">Transferase</keyword>
<evidence type="ECO:0000259" key="16">
    <source>
        <dbReference type="PROSITE" id="PS50089"/>
    </source>
</evidence>
<gene>
    <name evidence="18" type="primary">LOC106760242</name>
</gene>
<evidence type="ECO:0000256" key="8">
    <source>
        <dbReference type="ARBA" id="ARBA00022771"/>
    </source>
</evidence>
<keyword evidence="6 15" id="KW-0812">Transmembrane</keyword>
<evidence type="ECO:0000256" key="9">
    <source>
        <dbReference type="ARBA" id="ARBA00022786"/>
    </source>
</evidence>
<dbReference type="RefSeq" id="XP_014499193.1">
    <property type="nucleotide sequence ID" value="XM_014643707.1"/>
</dbReference>
<evidence type="ECO:0000256" key="4">
    <source>
        <dbReference type="ARBA" id="ARBA00012483"/>
    </source>
</evidence>
<dbReference type="GeneID" id="106760242"/>
<dbReference type="PANTHER" id="PTHR45768:SF13">
    <property type="entry name" value="TRANSCRIPTION FACTOR C2H2 FAMILY-RELATED"/>
    <property type="match status" value="1"/>
</dbReference>
<keyword evidence="11 15" id="KW-1133">Transmembrane helix</keyword>
<keyword evidence="8 14" id="KW-0863">Zinc-finger</keyword>
<evidence type="ECO:0000256" key="10">
    <source>
        <dbReference type="ARBA" id="ARBA00022833"/>
    </source>
</evidence>
<comment type="subcellular location">
    <subcellularLocation>
        <location evidence="2">Membrane</location>
        <topology evidence="2">Single-pass membrane protein</topology>
    </subcellularLocation>
</comment>
<evidence type="ECO:0000256" key="1">
    <source>
        <dbReference type="ARBA" id="ARBA00000900"/>
    </source>
</evidence>
<keyword evidence="10" id="KW-0862">Zinc</keyword>
<dbReference type="GO" id="GO:0008270">
    <property type="term" value="F:zinc ion binding"/>
    <property type="evidence" value="ECO:0007669"/>
    <property type="project" value="UniProtKB-KW"/>
</dbReference>
<dbReference type="Proteomes" id="UP000087766">
    <property type="component" value="Chromosome 5"/>
</dbReference>
<keyword evidence="9" id="KW-0833">Ubl conjugation pathway</keyword>
<comment type="similarity">
    <text evidence="13">Belongs to the RING-type zinc finger family. ATL subfamily.</text>
</comment>
<protein>
    <recommendedName>
        <fullName evidence="4">RING-type E3 ubiquitin transferase</fullName>
        <ecNumber evidence="4">2.3.2.27</ecNumber>
    </recommendedName>
</protein>
<dbReference type="Gene3D" id="3.30.40.10">
    <property type="entry name" value="Zinc/RING finger domain, C3HC4 (zinc finger)"/>
    <property type="match status" value="1"/>
</dbReference>
<dbReference type="OrthoDB" id="8062037at2759"/>
<dbReference type="SMR" id="A0A1S3TZK4"/>
<dbReference type="InterPro" id="IPR001841">
    <property type="entry name" value="Znf_RING"/>
</dbReference>
<keyword evidence="7" id="KW-0479">Metal-binding</keyword>
<feature type="domain" description="RING-type" evidence="16">
    <location>
        <begin position="89"/>
        <end position="131"/>
    </location>
</feature>
<keyword evidence="12 15" id="KW-0472">Membrane</keyword>
<dbReference type="Pfam" id="PF13639">
    <property type="entry name" value="zf-RING_2"/>
    <property type="match status" value="1"/>
</dbReference>
<dbReference type="PROSITE" id="PS50089">
    <property type="entry name" value="ZF_RING_2"/>
    <property type="match status" value="1"/>
</dbReference>
<organism evidence="17 18">
    <name type="scientific">Vigna radiata var. radiata</name>
    <name type="common">Mung bean</name>
    <name type="synonym">Phaseolus aureus</name>
    <dbReference type="NCBI Taxonomy" id="3916"/>
    <lineage>
        <taxon>Eukaryota</taxon>
        <taxon>Viridiplantae</taxon>
        <taxon>Streptophyta</taxon>
        <taxon>Embryophyta</taxon>
        <taxon>Tracheophyta</taxon>
        <taxon>Spermatophyta</taxon>
        <taxon>Magnoliopsida</taxon>
        <taxon>eudicotyledons</taxon>
        <taxon>Gunneridae</taxon>
        <taxon>Pentapetalae</taxon>
        <taxon>rosids</taxon>
        <taxon>fabids</taxon>
        <taxon>Fabales</taxon>
        <taxon>Fabaceae</taxon>
        <taxon>Papilionoideae</taxon>
        <taxon>50 kb inversion clade</taxon>
        <taxon>NPAAA clade</taxon>
        <taxon>indigoferoid/millettioid clade</taxon>
        <taxon>Phaseoleae</taxon>
        <taxon>Vigna</taxon>
    </lineage>
</organism>
<dbReference type="GO" id="GO:0061630">
    <property type="term" value="F:ubiquitin protein ligase activity"/>
    <property type="evidence" value="ECO:0007669"/>
    <property type="project" value="UniProtKB-EC"/>
</dbReference>
<evidence type="ECO:0000256" key="11">
    <source>
        <dbReference type="ARBA" id="ARBA00022989"/>
    </source>
</evidence>
<evidence type="ECO:0000256" key="12">
    <source>
        <dbReference type="ARBA" id="ARBA00023136"/>
    </source>
</evidence>
<comment type="pathway">
    <text evidence="3">Protein modification; protein ubiquitination.</text>
</comment>
<evidence type="ECO:0000256" key="7">
    <source>
        <dbReference type="ARBA" id="ARBA00022723"/>
    </source>
</evidence>
<evidence type="ECO:0000256" key="3">
    <source>
        <dbReference type="ARBA" id="ARBA00004906"/>
    </source>
</evidence>